<dbReference type="SUPFAM" id="SSF53474">
    <property type="entry name" value="alpha/beta-Hydrolases"/>
    <property type="match status" value="1"/>
</dbReference>
<reference evidence="4 5" key="1">
    <citation type="journal article" date="2011" name="Proc. Natl. Acad. Sci. U.S.A.">
        <title>Comparative genomics of xylose-fermenting fungi for enhanced biofuel production.</title>
        <authorList>
            <person name="Wohlbach D.J."/>
            <person name="Kuo A."/>
            <person name="Sato T.K."/>
            <person name="Potts K.M."/>
            <person name="Salamov A.A."/>
            <person name="LaButti K.M."/>
            <person name="Sun H."/>
            <person name="Clum A."/>
            <person name="Pangilinan J.L."/>
            <person name="Lindquist E.A."/>
            <person name="Lucas S."/>
            <person name="Lapidus A."/>
            <person name="Jin M."/>
            <person name="Gunawan C."/>
            <person name="Balan V."/>
            <person name="Dale B.E."/>
            <person name="Jeffries T.W."/>
            <person name="Zinkel R."/>
            <person name="Barry K.W."/>
            <person name="Grigoriev I.V."/>
            <person name="Gasch A.P."/>
        </authorList>
    </citation>
    <scope>NUCLEOTIDE SEQUENCE [LARGE SCALE GENOMIC DNA]</scope>
    <source>
        <strain evidence="5">ATCC 10573 / BCRC 21748 / CBS 615 / JCM 9827 / NBRC 10315 / NRRL Y-1498 / VKM Y-70</strain>
    </source>
</reference>
<keyword evidence="5" id="KW-1185">Reference proteome</keyword>
<dbReference type="InterPro" id="IPR000073">
    <property type="entry name" value="AB_hydrolase_1"/>
</dbReference>
<dbReference type="PRINTS" id="PR00412">
    <property type="entry name" value="EPOXHYDRLASE"/>
</dbReference>
<dbReference type="STRING" id="590646.G3BBC1"/>
<evidence type="ECO:0000313" key="5">
    <source>
        <dbReference type="Proteomes" id="UP000000707"/>
    </source>
</evidence>
<dbReference type="GO" id="GO:0016787">
    <property type="term" value="F:hydrolase activity"/>
    <property type="evidence" value="ECO:0007669"/>
    <property type="project" value="UniProtKB-KW"/>
</dbReference>
<dbReference type="Pfam" id="PF00561">
    <property type="entry name" value="Abhydrolase_1"/>
    <property type="match status" value="1"/>
</dbReference>
<organism evidence="5">
    <name type="scientific">Candida tenuis (strain ATCC 10573 / BCRC 21748 / CBS 615 / JCM 9827 / NBRC 10315 / NRRL Y-1498 / VKM Y-70)</name>
    <name type="common">Yeast</name>
    <name type="synonym">Yamadazyma tenuis</name>
    <dbReference type="NCBI Taxonomy" id="590646"/>
    <lineage>
        <taxon>Eukaryota</taxon>
        <taxon>Fungi</taxon>
        <taxon>Dikarya</taxon>
        <taxon>Ascomycota</taxon>
        <taxon>Saccharomycotina</taxon>
        <taxon>Pichiomycetes</taxon>
        <taxon>Debaryomycetaceae</taxon>
        <taxon>Yamadazyma</taxon>
    </lineage>
</organism>
<dbReference type="InterPro" id="IPR029058">
    <property type="entry name" value="AB_hydrolase_fold"/>
</dbReference>
<dbReference type="OrthoDB" id="408373at2759"/>
<dbReference type="PANTHER" id="PTHR43329">
    <property type="entry name" value="EPOXIDE HYDROLASE"/>
    <property type="match status" value="1"/>
</dbReference>
<dbReference type="EMBL" id="GL996527">
    <property type="protein sequence ID" value="EGV62149.1"/>
    <property type="molecule type" value="Genomic_DNA"/>
</dbReference>
<protein>
    <submittedName>
        <fullName evidence="4">Epoxide hydrolase</fullName>
    </submittedName>
</protein>
<dbReference type="AlphaFoldDB" id="G3BBC1"/>
<dbReference type="GeneID" id="18247937"/>
<evidence type="ECO:0000256" key="2">
    <source>
        <dbReference type="ARBA" id="ARBA00038334"/>
    </source>
</evidence>
<gene>
    <name evidence="4" type="ORF">CANTEDRAFT_115619</name>
</gene>
<sequence>MPIVQLRSDDKSHSAIANISQAQLSYPQYSKIILLLHGFPDTNASFDEFTPKLIANLPASEKIAVVAPLLRGYERSSQTDFSRYRTVDLALDIKNFLTQNFSYTRETTTIHLVGHDWGAISCFKAVSLYPDMFDSVSTLGIPYLSNLHVWDLFLYASEQLWYSSYFLTMQWRSLYGRIDTEHTESSYLNRLWEFWSPRWNYSNHDIEQVRTMLQNNGVLDHATAYYRCLLDPRNLKSIRWKIDFEKVPVLLVGGKLDGCMTIRLYELEKKRLESTSARVEVVEGAGHFLHREAPAKVADLVADWILEHS</sequence>
<evidence type="ECO:0000256" key="1">
    <source>
        <dbReference type="ARBA" id="ARBA00022801"/>
    </source>
</evidence>
<comment type="similarity">
    <text evidence="2">Belongs to the AB hydrolase superfamily. Epoxide hydrolase family.</text>
</comment>
<dbReference type="Proteomes" id="UP000000707">
    <property type="component" value="Unassembled WGS sequence"/>
</dbReference>
<dbReference type="InterPro" id="IPR000639">
    <property type="entry name" value="Epox_hydrolase-like"/>
</dbReference>
<dbReference type="eggNOG" id="KOG4178">
    <property type="taxonomic scope" value="Eukaryota"/>
</dbReference>
<name>G3BBC1_CANTC</name>
<evidence type="ECO:0000313" key="4">
    <source>
        <dbReference type="EMBL" id="EGV62149.1"/>
    </source>
</evidence>
<feature type="domain" description="AB hydrolase-1" evidence="3">
    <location>
        <begin position="32"/>
        <end position="293"/>
    </location>
</feature>
<dbReference type="Gene3D" id="3.40.50.1820">
    <property type="entry name" value="alpha/beta hydrolase"/>
    <property type="match status" value="1"/>
</dbReference>
<evidence type="ECO:0000259" key="3">
    <source>
        <dbReference type="Pfam" id="PF00561"/>
    </source>
</evidence>
<proteinExistence type="inferred from homology"/>
<accession>G3BBC1</accession>
<dbReference type="KEGG" id="cten:18247937"/>
<dbReference type="HOGENOM" id="CLU_020336_7_3_1"/>
<keyword evidence="1 4" id="KW-0378">Hydrolase</keyword>